<dbReference type="RefSeq" id="WP_248434390.1">
    <property type="nucleotide sequence ID" value="NZ_CP096205.1"/>
</dbReference>
<name>A0ABY4KEW3_9FLAO</name>
<evidence type="ECO:0008006" key="3">
    <source>
        <dbReference type="Google" id="ProtNLM"/>
    </source>
</evidence>
<proteinExistence type="predicted"/>
<protein>
    <recommendedName>
        <fullName evidence="3">DUF4105 domain-containing protein</fullName>
    </recommendedName>
</protein>
<reference evidence="1" key="1">
    <citation type="submission" date="2022-04" db="EMBL/GenBank/DDBJ databases">
        <title>Consumption of N2O by Flavobacterium azooxidireducens sp. nov. isolated from Decomposing Leaf Litter of Phragmites australis (Cav.).</title>
        <authorList>
            <person name="Behrendt U."/>
            <person name="Spanner T."/>
            <person name="Augustin J."/>
            <person name="Horn M.A."/>
            <person name="Kolb S."/>
            <person name="Ulrich A."/>
        </authorList>
    </citation>
    <scope>NUCLEOTIDE SEQUENCE</scope>
    <source>
        <strain evidence="1">IGB 4-14</strain>
    </source>
</reference>
<evidence type="ECO:0000313" key="2">
    <source>
        <dbReference type="Proteomes" id="UP000830583"/>
    </source>
</evidence>
<sequence length="175" mass="20766">MWKIKILILLILFLKVNFAFSQYSYSYSFAFKLYNNDEIVDVSKFCNEFTFANVYGHKFKLCKNNSEFGLSYDPVNAIYYAHISSIGSRFSIALYYKDEIMTLFFPFDESHPSYYFDRLDFKTGDFLFDLNDENLSNIKIAKDTKEFLKVESIDYIKLSKLFIESNYVGQDKIYK</sequence>
<dbReference type="Proteomes" id="UP000830583">
    <property type="component" value="Chromosome"/>
</dbReference>
<dbReference type="EMBL" id="CP096205">
    <property type="protein sequence ID" value="UPQ79336.1"/>
    <property type="molecule type" value="Genomic_DNA"/>
</dbReference>
<accession>A0ABY4KEW3</accession>
<gene>
    <name evidence="1" type="ORF">M0M57_00510</name>
</gene>
<evidence type="ECO:0000313" key="1">
    <source>
        <dbReference type="EMBL" id="UPQ79336.1"/>
    </source>
</evidence>
<keyword evidence="2" id="KW-1185">Reference proteome</keyword>
<organism evidence="1 2">
    <name type="scientific">Flavobacterium azooxidireducens</name>
    <dbReference type="NCBI Taxonomy" id="1871076"/>
    <lineage>
        <taxon>Bacteria</taxon>
        <taxon>Pseudomonadati</taxon>
        <taxon>Bacteroidota</taxon>
        <taxon>Flavobacteriia</taxon>
        <taxon>Flavobacteriales</taxon>
        <taxon>Flavobacteriaceae</taxon>
        <taxon>Flavobacterium</taxon>
    </lineage>
</organism>